<dbReference type="Gene3D" id="1.10.10.60">
    <property type="entry name" value="Homeodomain-like"/>
    <property type="match status" value="1"/>
</dbReference>
<feature type="compositionally biased region" description="Basic and acidic residues" evidence="9">
    <location>
        <begin position="591"/>
        <end position="600"/>
    </location>
</feature>
<evidence type="ECO:0000259" key="11">
    <source>
        <dbReference type="PROSITE" id="PS51204"/>
    </source>
</evidence>
<feature type="compositionally biased region" description="Acidic residues" evidence="9">
    <location>
        <begin position="623"/>
        <end position="640"/>
    </location>
</feature>
<feature type="compositionally biased region" description="Acidic residues" evidence="9">
    <location>
        <begin position="551"/>
        <end position="563"/>
    </location>
</feature>
<dbReference type="CDD" id="cd00167">
    <property type="entry name" value="SANT"/>
    <property type="match status" value="1"/>
</dbReference>
<dbReference type="PANTHER" id="PTHR46459:SF1">
    <property type="entry name" value="E1A-BINDING PROTEIN P400"/>
    <property type="match status" value="1"/>
</dbReference>
<feature type="region of interest" description="Disordered" evidence="9">
    <location>
        <begin position="341"/>
        <end position="383"/>
    </location>
</feature>
<evidence type="ECO:0000256" key="9">
    <source>
        <dbReference type="SAM" id="MobiDB-lite"/>
    </source>
</evidence>
<evidence type="ECO:0000256" key="7">
    <source>
        <dbReference type="ARBA" id="ARBA00025178"/>
    </source>
</evidence>
<dbReference type="GO" id="GO:0035267">
    <property type="term" value="C:NuA4 histone acetyltransferase complex"/>
    <property type="evidence" value="ECO:0007669"/>
    <property type="project" value="TreeGrafter"/>
</dbReference>
<keyword evidence="4" id="KW-0156">Chromatin regulator</keyword>
<evidence type="ECO:0000313" key="13">
    <source>
        <dbReference type="EMBL" id="EGN96209.1"/>
    </source>
</evidence>
<evidence type="ECO:0000313" key="14">
    <source>
        <dbReference type="Proteomes" id="UP000008063"/>
    </source>
</evidence>
<comment type="similarity">
    <text evidence="2">Belongs to the EAF1 family.</text>
</comment>
<evidence type="ECO:0000256" key="3">
    <source>
        <dbReference type="ARBA" id="ARBA00022763"/>
    </source>
</evidence>
<evidence type="ECO:0000256" key="8">
    <source>
        <dbReference type="ARBA" id="ARBA00029670"/>
    </source>
</evidence>
<reference evidence="14" key="1">
    <citation type="journal article" date="2011" name="Science">
        <title>The plant cell wall-decomposing machinery underlies the functional diversity of forest fungi.</title>
        <authorList>
            <person name="Eastwood D.C."/>
            <person name="Floudas D."/>
            <person name="Binder M."/>
            <person name="Majcherczyk A."/>
            <person name="Schneider P."/>
            <person name="Aerts A."/>
            <person name="Asiegbu F.O."/>
            <person name="Baker S.E."/>
            <person name="Barry K."/>
            <person name="Bendiksby M."/>
            <person name="Blumentritt M."/>
            <person name="Coutinho P.M."/>
            <person name="Cullen D."/>
            <person name="de Vries R.P."/>
            <person name="Gathman A."/>
            <person name="Goodell B."/>
            <person name="Henrissat B."/>
            <person name="Ihrmark K."/>
            <person name="Kauserud H."/>
            <person name="Kohler A."/>
            <person name="LaButti K."/>
            <person name="Lapidus A."/>
            <person name="Lavin J.L."/>
            <person name="Lee Y.-H."/>
            <person name="Lindquist E."/>
            <person name="Lilly W."/>
            <person name="Lucas S."/>
            <person name="Morin E."/>
            <person name="Murat C."/>
            <person name="Oguiza J.A."/>
            <person name="Park J."/>
            <person name="Pisabarro A.G."/>
            <person name="Riley R."/>
            <person name="Rosling A."/>
            <person name="Salamov A."/>
            <person name="Schmidt O."/>
            <person name="Schmutz J."/>
            <person name="Skrede I."/>
            <person name="Stenlid J."/>
            <person name="Wiebenga A."/>
            <person name="Xie X."/>
            <person name="Kuees U."/>
            <person name="Hibbett D.S."/>
            <person name="Hoffmeister D."/>
            <person name="Hoegberg N."/>
            <person name="Martin F."/>
            <person name="Grigoriev I.V."/>
            <person name="Watkinson S.C."/>
        </authorList>
    </citation>
    <scope>NUCLEOTIDE SEQUENCE [LARGE SCALE GENOMIC DNA]</scope>
    <source>
        <strain evidence="14">strain S7.3</strain>
    </source>
</reference>
<feature type="compositionally biased region" description="Low complexity" evidence="9">
    <location>
        <begin position="1206"/>
        <end position="1237"/>
    </location>
</feature>
<gene>
    <name evidence="13" type="ORF">SERLA73DRAFT_76187</name>
</gene>
<dbReference type="GO" id="GO:0006281">
    <property type="term" value="P:DNA repair"/>
    <property type="evidence" value="ECO:0007669"/>
    <property type="project" value="UniProtKB-KW"/>
</dbReference>
<dbReference type="InParanoid" id="F8Q6H1"/>
<organism evidence="14">
    <name type="scientific">Serpula lacrymans var. lacrymans (strain S7.3)</name>
    <name type="common">Dry rot fungus</name>
    <dbReference type="NCBI Taxonomy" id="936435"/>
    <lineage>
        <taxon>Eukaryota</taxon>
        <taxon>Fungi</taxon>
        <taxon>Dikarya</taxon>
        <taxon>Basidiomycota</taxon>
        <taxon>Agaricomycotina</taxon>
        <taxon>Agaricomycetes</taxon>
        <taxon>Agaricomycetidae</taxon>
        <taxon>Boletales</taxon>
        <taxon>Coniophorineae</taxon>
        <taxon>Serpulaceae</taxon>
        <taxon>Serpula</taxon>
    </lineage>
</organism>
<keyword evidence="6" id="KW-0539">Nucleus</keyword>
<proteinExistence type="inferred from homology"/>
<name>F8Q6H1_SERL3</name>
<accession>F8Q6H1</accession>
<dbReference type="PANTHER" id="PTHR46459">
    <property type="entry name" value="E1A-BINDING PROTEIN P400-RELATED"/>
    <property type="match status" value="1"/>
</dbReference>
<feature type="compositionally biased region" description="Low complexity" evidence="9">
    <location>
        <begin position="1081"/>
        <end position="1101"/>
    </location>
</feature>
<dbReference type="InterPro" id="IPR001005">
    <property type="entry name" value="SANT/Myb"/>
</dbReference>
<feature type="domain" description="HSA" evidence="11">
    <location>
        <begin position="448"/>
        <end position="522"/>
    </location>
</feature>
<dbReference type="InterPro" id="IPR009057">
    <property type="entry name" value="Homeodomain-like_sf"/>
</dbReference>
<feature type="domain" description="Myb-like" evidence="10">
    <location>
        <begin position="870"/>
        <end position="929"/>
    </location>
</feature>
<dbReference type="HOGENOM" id="CLU_006074_0_0_1"/>
<dbReference type="GO" id="GO:0005634">
    <property type="term" value="C:nucleus"/>
    <property type="evidence" value="ECO:0007669"/>
    <property type="project" value="UniProtKB-SubCell"/>
</dbReference>
<sequence>MPLQSPESLVEERVAQLEAISQRRNELLREMYHLMQRRQTFGGLCTSDDSELLFRFYSRALERCMISTNSMSKEGSVYTDPFDIPEPPQPKTSGKRKLSRSGRVIAESTSPFKFDTAASPDAEGSHNITLSRIEEVGDTEELASSSKVPIIHDKEELDSISINMNEELLPPSQLPSAHIVQQQNIENNVMQPNSAEAPSSAPPSHMPWNPKARNVERGRQRSTSHMVHSAFSYSDQGAYTGDDDIMEDQTGVSQDTRNGNFAPNADHLMHVEPSASPVPQGPLVHSIAVEVQQLQTSFLIPKPSSPILDLPAFHFEDSPVTDDTSQQPLLPERHHRVYTLPPLKSLPAEFTRKGKSAKQRKRDRDRERNDKDKVDVKKDGKDEWAPMGPNRWGAVVRANPIWKKVARATKCLSTREWSVAMTELRLIRTLERVEALKGEGKWSFRQPKKQRGVGGLTKTHWDYLMDEMKWMRIDFREERRWKFVLAFNLSTAVLEWHAVGSREERLKLGICVLWKRSRVREASTGDTLNGSSQYTDADSRPVEQEEIDYTPMADDSDNEDDEPDHVRQNIVDPLETTTTIDDALVGATETAHTDNDHDQDPIEYVQPKVEDVDDSYTLRESNDNEADDAMDVDGQQDDGNDASNAKNEDTSSAAVSLGLKSGSVNPVLGYQSLPDSESSTSVAKSSSRSLLYAPLRERIAYSDPRKLFLDVDDFDIVKGFSSLSTADQAAEPSLPPPDLSDIFPDLQPLGMLNVAPVLPTTSSENKKKMDKKSDRDDPNKRSEDTTYTKLAPIGRFMHCKPTLLGPLQPAKHWKNGKWINMEEPTILVEYEGPMNKSIDEISCALFDGNKPLNPATVNPVAPPVPPKESKKRAGDHAWGANEDVLLKSLVDKYPNNWGLIADSFNSCRVAISTDKRTPWDCLERWTVRYAANRMGQSAIPPDLGSPAALDGTPPPTGPPAQVQMTTRGVKRLASASVAAGSGPGNADSKKRRRHTLMYETMRKAAKKRETAQKAALNQKKPSAIHDTHGQYTKMPKYTPAELSRMKAEKEAREQQEILLARRRHEEHTRQQQQLMRDPRMQGVQVNQQTAMQQQQQQQQQQTPNGVARPTGAVPQGVPQIRSQPVPQVNISQQQRIPTPMAAAAARLSPQQMIQAQAQAAQARAIAAAQAQAQAQVQAQAQGSNIATNVNGVAPGTHLSPPYSARASTSSPAIPQQASPPRTAPTPTNSTNSPRPSSAQPQIGVVQVSQVPGNVAPRPASSIPAHYFPAVGGAQFTHEQMEQAVRLQNLIQAQHGRSTMSQATQNNQYHSQT</sequence>
<feature type="region of interest" description="Disordered" evidence="9">
    <location>
        <begin position="73"/>
        <end position="102"/>
    </location>
</feature>
<feature type="region of interest" description="Disordered" evidence="9">
    <location>
        <begin position="551"/>
        <end position="653"/>
    </location>
</feature>
<dbReference type="SMART" id="SM00717">
    <property type="entry name" value="SANT"/>
    <property type="match status" value="1"/>
</dbReference>
<dbReference type="PROSITE" id="PS50090">
    <property type="entry name" value="MYB_LIKE"/>
    <property type="match status" value="1"/>
</dbReference>
<dbReference type="InterPro" id="IPR017930">
    <property type="entry name" value="Myb_dom"/>
</dbReference>
<feature type="compositionally biased region" description="Basic and acidic residues" evidence="9">
    <location>
        <begin position="764"/>
        <end position="786"/>
    </location>
</feature>
<feature type="compositionally biased region" description="Basic and acidic residues" evidence="9">
    <location>
        <begin position="362"/>
        <end position="383"/>
    </location>
</feature>
<keyword evidence="5" id="KW-0234">DNA repair</keyword>
<evidence type="ECO:0000256" key="6">
    <source>
        <dbReference type="ARBA" id="ARBA00023242"/>
    </source>
</evidence>
<dbReference type="OMA" id="KQQHASH"/>
<feature type="compositionally biased region" description="Polar residues" evidence="9">
    <location>
        <begin position="641"/>
        <end position="653"/>
    </location>
</feature>
<keyword evidence="3" id="KW-0227">DNA damage</keyword>
<comment type="function">
    <text evidence="7">Component of the NuA4 histone acetyltransferase complex which is involved in transcriptional activation of selected genes principally by acetylation of nucleosomal histone H4 and H2A. The NuA4 complex is also involved in DNA repair.</text>
</comment>
<comment type="subcellular location">
    <subcellularLocation>
        <location evidence="1">Nucleus</location>
    </subcellularLocation>
</comment>
<dbReference type="Pfam" id="PF13921">
    <property type="entry name" value="Myb_DNA-bind_6"/>
    <property type="match status" value="1"/>
</dbReference>
<dbReference type="Proteomes" id="UP000008063">
    <property type="component" value="Unassembled WGS sequence"/>
</dbReference>
<evidence type="ECO:0000256" key="1">
    <source>
        <dbReference type="ARBA" id="ARBA00004123"/>
    </source>
</evidence>
<dbReference type="GO" id="GO:0006325">
    <property type="term" value="P:chromatin organization"/>
    <property type="evidence" value="ECO:0007669"/>
    <property type="project" value="UniProtKB-KW"/>
</dbReference>
<protein>
    <recommendedName>
        <fullName evidence="8">Vacuolar import and degradation protein 21</fullName>
    </recommendedName>
</protein>
<feature type="compositionally biased region" description="Low complexity" evidence="9">
    <location>
        <begin position="973"/>
        <end position="986"/>
    </location>
</feature>
<feature type="region of interest" description="Disordered" evidence="9">
    <location>
        <begin position="1191"/>
        <end position="1240"/>
    </location>
</feature>
<feature type="region of interest" description="Disordered" evidence="9">
    <location>
        <begin position="937"/>
        <end position="993"/>
    </location>
</feature>
<dbReference type="InterPro" id="IPR014012">
    <property type="entry name" value="HSA_dom"/>
</dbReference>
<dbReference type="PROSITE" id="PS51294">
    <property type="entry name" value="HTH_MYB"/>
    <property type="match status" value="1"/>
</dbReference>
<evidence type="ECO:0000259" key="10">
    <source>
        <dbReference type="PROSITE" id="PS50090"/>
    </source>
</evidence>
<feature type="domain" description="HTH myb-type" evidence="12">
    <location>
        <begin position="882"/>
        <end position="933"/>
    </location>
</feature>
<dbReference type="SUPFAM" id="SSF46689">
    <property type="entry name" value="Homeodomain-like"/>
    <property type="match status" value="1"/>
</dbReference>
<feature type="region of interest" description="Disordered" evidence="9">
    <location>
        <begin position="854"/>
        <end position="875"/>
    </location>
</feature>
<dbReference type="PROSITE" id="PS51204">
    <property type="entry name" value="HSA"/>
    <property type="match status" value="1"/>
</dbReference>
<dbReference type="Pfam" id="PF07529">
    <property type="entry name" value="HSA"/>
    <property type="match status" value="1"/>
</dbReference>
<feature type="region of interest" description="Disordered" evidence="9">
    <location>
        <begin position="755"/>
        <end position="787"/>
    </location>
</feature>
<evidence type="ECO:0000259" key="12">
    <source>
        <dbReference type="PROSITE" id="PS51294"/>
    </source>
</evidence>
<dbReference type="GO" id="GO:0003682">
    <property type="term" value="F:chromatin binding"/>
    <property type="evidence" value="ECO:0007669"/>
    <property type="project" value="TreeGrafter"/>
</dbReference>
<dbReference type="STRING" id="936435.F8Q6H1"/>
<feature type="region of interest" description="Disordered" evidence="9">
    <location>
        <begin position="1060"/>
        <end position="1121"/>
    </location>
</feature>
<dbReference type="OrthoDB" id="5364245at2759"/>
<evidence type="ECO:0000256" key="5">
    <source>
        <dbReference type="ARBA" id="ARBA00023204"/>
    </source>
</evidence>
<dbReference type="SMART" id="SM00573">
    <property type="entry name" value="HSA"/>
    <property type="match status" value="1"/>
</dbReference>
<feature type="region of interest" description="Disordered" evidence="9">
    <location>
        <begin position="192"/>
        <end position="227"/>
    </location>
</feature>
<keyword evidence="14" id="KW-1185">Reference proteome</keyword>
<evidence type="ECO:0000256" key="4">
    <source>
        <dbReference type="ARBA" id="ARBA00022853"/>
    </source>
</evidence>
<dbReference type="EMBL" id="GL945484">
    <property type="protein sequence ID" value="EGN96209.1"/>
    <property type="molecule type" value="Genomic_DNA"/>
</dbReference>
<feature type="region of interest" description="Disordered" evidence="9">
    <location>
        <begin position="1014"/>
        <end position="1033"/>
    </location>
</feature>
<evidence type="ECO:0000256" key="2">
    <source>
        <dbReference type="ARBA" id="ARBA00008913"/>
    </source>
</evidence>